<evidence type="ECO:0000259" key="2">
    <source>
        <dbReference type="Pfam" id="PF24883"/>
    </source>
</evidence>
<evidence type="ECO:0000256" key="1">
    <source>
        <dbReference type="ARBA" id="ARBA00022737"/>
    </source>
</evidence>
<accession>A0A2V1DIM9</accession>
<dbReference type="Proteomes" id="UP000244855">
    <property type="component" value="Unassembled WGS sequence"/>
</dbReference>
<name>A0A2V1DIM9_9PLEO</name>
<gene>
    <name evidence="3" type="ORF">DM02DRAFT_532043</name>
</gene>
<dbReference type="Gene3D" id="3.40.50.300">
    <property type="entry name" value="P-loop containing nucleotide triphosphate hydrolases"/>
    <property type="match status" value="1"/>
</dbReference>
<dbReference type="InterPro" id="IPR027417">
    <property type="entry name" value="P-loop_NTPase"/>
</dbReference>
<dbReference type="OrthoDB" id="427518at2759"/>
<dbReference type="EMBL" id="KZ805423">
    <property type="protein sequence ID" value="PVH98022.1"/>
    <property type="molecule type" value="Genomic_DNA"/>
</dbReference>
<dbReference type="STRING" id="97972.A0A2V1DIM9"/>
<feature type="non-terminal residue" evidence="3">
    <location>
        <position position="1"/>
    </location>
</feature>
<proteinExistence type="predicted"/>
<dbReference type="InterPro" id="IPR056884">
    <property type="entry name" value="NPHP3-like_N"/>
</dbReference>
<keyword evidence="4" id="KW-1185">Reference proteome</keyword>
<reference evidence="3 4" key="1">
    <citation type="journal article" date="2018" name="Sci. Rep.">
        <title>Comparative genomics provides insights into the lifestyle and reveals functional heterogeneity of dark septate endophytic fungi.</title>
        <authorList>
            <person name="Knapp D.G."/>
            <person name="Nemeth J.B."/>
            <person name="Barry K."/>
            <person name="Hainaut M."/>
            <person name="Henrissat B."/>
            <person name="Johnson J."/>
            <person name="Kuo A."/>
            <person name="Lim J.H.P."/>
            <person name="Lipzen A."/>
            <person name="Nolan M."/>
            <person name="Ohm R.A."/>
            <person name="Tamas L."/>
            <person name="Grigoriev I.V."/>
            <person name="Spatafora J.W."/>
            <person name="Nagy L.G."/>
            <person name="Kovacs G.M."/>
        </authorList>
    </citation>
    <scope>NUCLEOTIDE SEQUENCE [LARGE SCALE GENOMIC DNA]</scope>
    <source>
        <strain evidence="3 4">DSE2036</strain>
    </source>
</reference>
<dbReference type="PANTHER" id="PTHR10039">
    <property type="entry name" value="AMELOGENIN"/>
    <property type="match status" value="1"/>
</dbReference>
<dbReference type="PANTHER" id="PTHR10039:SF14">
    <property type="entry name" value="NACHT DOMAIN-CONTAINING PROTEIN"/>
    <property type="match status" value="1"/>
</dbReference>
<evidence type="ECO:0000313" key="3">
    <source>
        <dbReference type="EMBL" id="PVH98022.1"/>
    </source>
</evidence>
<keyword evidence="1" id="KW-0677">Repeat</keyword>
<dbReference type="Pfam" id="PF24883">
    <property type="entry name" value="NPHP3_N"/>
    <property type="match status" value="1"/>
</dbReference>
<dbReference type="AlphaFoldDB" id="A0A2V1DIM9"/>
<feature type="domain" description="Nephrocystin 3-like N-terminal" evidence="2">
    <location>
        <begin position="4"/>
        <end position="173"/>
    </location>
</feature>
<sequence>AKESLEWLIKSPEYETWINDKSGASLWLYGPPGNGKTFAAAYVLKSLSKYPIYTKKRLVASIFCSPNDSDMGLVTSLALQLIAQDENRAHTAQEKMAVADFQNGMHTDEEMTRNMWKLFETLIMTGSNYETVIIIDGIDEPDIRMRTPFLENFCALQANVQGSAVIRVLITSRPYADIKKILAHYPSIDRDSERKGKQF</sequence>
<organism evidence="3 4">
    <name type="scientific">Periconia macrospinosa</name>
    <dbReference type="NCBI Taxonomy" id="97972"/>
    <lineage>
        <taxon>Eukaryota</taxon>
        <taxon>Fungi</taxon>
        <taxon>Dikarya</taxon>
        <taxon>Ascomycota</taxon>
        <taxon>Pezizomycotina</taxon>
        <taxon>Dothideomycetes</taxon>
        <taxon>Pleosporomycetidae</taxon>
        <taxon>Pleosporales</taxon>
        <taxon>Massarineae</taxon>
        <taxon>Periconiaceae</taxon>
        <taxon>Periconia</taxon>
    </lineage>
</organism>
<protein>
    <recommendedName>
        <fullName evidence="2">Nephrocystin 3-like N-terminal domain-containing protein</fullName>
    </recommendedName>
</protein>
<dbReference type="SUPFAM" id="SSF52540">
    <property type="entry name" value="P-loop containing nucleoside triphosphate hydrolases"/>
    <property type="match status" value="1"/>
</dbReference>
<evidence type="ECO:0000313" key="4">
    <source>
        <dbReference type="Proteomes" id="UP000244855"/>
    </source>
</evidence>